<dbReference type="GeneID" id="59352175"/>
<evidence type="ECO:0000313" key="3">
    <source>
        <dbReference type="Proteomes" id="UP000636479"/>
    </source>
</evidence>
<evidence type="ECO:0000256" key="1">
    <source>
        <dbReference type="SAM" id="MobiDB-lite"/>
    </source>
</evidence>
<reference evidence="2" key="1">
    <citation type="submission" date="2020-05" db="EMBL/GenBank/DDBJ databases">
        <title>Mycena genomes resolve the evolution of fungal bioluminescence.</title>
        <authorList>
            <person name="Tsai I.J."/>
        </authorList>
    </citation>
    <scope>NUCLEOTIDE SEQUENCE</scope>
    <source>
        <strain evidence="2">171206Taipei</strain>
    </source>
</reference>
<dbReference type="AlphaFoldDB" id="A0A8H6S1N2"/>
<protein>
    <submittedName>
        <fullName evidence="2">Uncharacterized protein</fullName>
    </submittedName>
</protein>
<name>A0A8H6S1N2_9AGAR</name>
<feature type="region of interest" description="Disordered" evidence="1">
    <location>
        <begin position="242"/>
        <end position="261"/>
    </location>
</feature>
<gene>
    <name evidence="2" type="ORF">MIND_01320700</name>
</gene>
<sequence>MSDLIADDDKAVHSLSSTDLLKFLQLYLDVGAVNRFQALLLLCHPAVDFVYLIPQLAEQIRKSEPVVAGLFLPAFELFARRTLKSLATTLRECRKTDLKQLLTFGCPSDDQELPKTCEHGCVEVRKFLIEKGAYPGLPISLRESPTLLINRKNESRKHVETYLEHLRLACTRDSLLTWRTDVSGSPHTLVITKASDPFWSLATQIPRAQGYLSALGSLDAQKRILDNDYAFIAREINKASWPNPGSQMTLGTGSPASGYPTASKRLGSVVASDEEGSAAKRARSESEALSSIDTDNDSDCNSDEDWRPSRSRLHCQ</sequence>
<dbReference type="Proteomes" id="UP000636479">
    <property type="component" value="Unassembled WGS sequence"/>
</dbReference>
<feature type="compositionally biased region" description="Polar residues" evidence="1">
    <location>
        <begin position="243"/>
        <end position="255"/>
    </location>
</feature>
<evidence type="ECO:0000313" key="2">
    <source>
        <dbReference type="EMBL" id="KAF7290797.1"/>
    </source>
</evidence>
<feature type="compositionally biased region" description="Acidic residues" evidence="1">
    <location>
        <begin position="294"/>
        <end position="303"/>
    </location>
</feature>
<keyword evidence="3" id="KW-1185">Reference proteome</keyword>
<proteinExistence type="predicted"/>
<dbReference type="RefSeq" id="XP_037214157.1">
    <property type="nucleotide sequence ID" value="XM_037369659.1"/>
</dbReference>
<feature type="region of interest" description="Disordered" evidence="1">
    <location>
        <begin position="269"/>
        <end position="316"/>
    </location>
</feature>
<comment type="caution">
    <text evidence="2">The sequence shown here is derived from an EMBL/GenBank/DDBJ whole genome shotgun (WGS) entry which is preliminary data.</text>
</comment>
<accession>A0A8H6S1N2</accession>
<organism evidence="2 3">
    <name type="scientific">Mycena indigotica</name>
    <dbReference type="NCBI Taxonomy" id="2126181"/>
    <lineage>
        <taxon>Eukaryota</taxon>
        <taxon>Fungi</taxon>
        <taxon>Dikarya</taxon>
        <taxon>Basidiomycota</taxon>
        <taxon>Agaricomycotina</taxon>
        <taxon>Agaricomycetes</taxon>
        <taxon>Agaricomycetidae</taxon>
        <taxon>Agaricales</taxon>
        <taxon>Marasmiineae</taxon>
        <taxon>Mycenaceae</taxon>
        <taxon>Mycena</taxon>
    </lineage>
</organism>
<dbReference type="EMBL" id="JACAZF010000014">
    <property type="protein sequence ID" value="KAF7290797.1"/>
    <property type="molecule type" value="Genomic_DNA"/>
</dbReference>